<reference evidence="1" key="1">
    <citation type="submission" date="2022-10" db="EMBL/GenBank/DDBJ databases">
        <title>Complete Genome of Trichothecium roseum strain YXFP-22015, a Plant Pathogen Isolated from Citrus.</title>
        <authorList>
            <person name="Wang Y."/>
            <person name="Zhu L."/>
        </authorList>
    </citation>
    <scope>NUCLEOTIDE SEQUENCE</scope>
    <source>
        <strain evidence="1">YXFP-22015</strain>
    </source>
</reference>
<sequence length="577" mass="63599">MKYVLVSGGVISGVGKGIIASSTGLLLKSIGLTVTSIKIDPYINIDAGTMSPIEHGEVYVTDDGGEMDLDLGNYERYLLTTLTRDHNITTGKIYQQVIERERIGHYLGKTVQVVPHITNAIQDWIERVARIPVDESGAEPDVCIIELGGTVGDIESAPFIHAVSQLQRRAGKGNHAQIHVSYVPVLPPGPGGEQKTKPTQRAVSDVRSAGLNPDLIACRCEQPLSDMTIDKIANMCQMDSRKQVVAVHDVSTTYHVPLLLERQKLLSTLSELLDLSSIQRPAEKLDQGAQMWLDWVNLAHGQEHLREGDEVRIALVGKYTSLHDAYTSLTKSFEHAAMHCRKKLKIIWVDSSHLESETLDGSPAEYHKAWHSVCTADGICVPGGFGTRGTEGMIKAINWARTRGRPFLGICLGMQLAVIEYARNVAGIEDAGSEELNPHAKNHAIVYMPDVDKSKLGGTMRLGKHPCIFQEGTEWSKLRALYGSAPQILERHRHRYEVNPALVDKLEEAGLTFVGKDIKGERMEIIEVRGDHPWFVGVQYHPEYLSRVLDCSRTVLGFFAAAAKCLDQVTKTLNAEG</sequence>
<gene>
    <name evidence="1" type="ORF">N3K66_001268</name>
</gene>
<comment type="caution">
    <text evidence="1">The sequence shown here is derived from an EMBL/GenBank/DDBJ whole genome shotgun (WGS) entry which is preliminary data.</text>
</comment>
<evidence type="ECO:0000313" key="1">
    <source>
        <dbReference type="EMBL" id="KAI9904739.1"/>
    </source>
</evidence>
<evidence type="ECO:0000313" key="2">
    <source>
        <dbReference type="Proteomes" id="UP001163324"/>
    </source>
</evidence>
<accession>A0ACC0VEV9</accession>
<name>A0ACC0VEV9_9HYPO</name>
<protein>
    <submittedName>
        <fullName evidence="1">Uncharacterized protein</fullName>
    </submittedName>
</protein>
<dbReference type="Proteomes" id="UP001163324">
    <property type="component" value="Chromosome 1"/>
</dbReference>
<keyword evidence="2" id="KW-1185">Reference proteome</keyword>
<dbReference type="EMBL" id="CM047940">
    <property type="protein sequence ID" value="KAI9904739.1"/>
    <property type="molecule type" value="Genomic_DNA"/>
</dbReference>
<organism evidence="1 2">
    <name type="scientific">Trichothecium roseum</name>
    <dbReference type="NCBI Taxonomy" id="47278"/>
    <lineage>
        <taxon>Eukaryota</taxon>
        <taxon>Fungi</taxon>
        <taxon>Dikarya</taxon>
        <taxon>Ascomycota</taxon>
        <taxon>Pezizomycotina</taxon>
        <taxon>Sordariomycetes</taxon>
        <taxon>Hypocreomycetidae</taxon>
        <taxon>Hypocreales</taxon>
        <taxon>Hypocreales incertae sedis</taxon>
        <taxon>Trichothecium</taxon>
    </lineage>
</organism>
<proteinExistence type="predicted"/>